<name>A0A7Y0LFX6_9GAMM</name>
<dbReference type="CDD" id="cd04868">
    <property type="entry name" value="ACT_AK-like"/>
    <property type="match status" value="1"/>
</dbReference>
<dbReference type="Pfam" id="PF13840">
    <property type="entry name" value="ACT_7"/>
    <property type="match status" value="1"/>
</dbReference>
<feature type="domain" description="CASTOR ACT" evidence="1">
    <location>
        <begin position="60"/>
        <end position="120"/>
    </location>
</feature>
<dbReference type="Gene3D" id="3.30.2130.10">
    <property type="entry name" value="VC0802-like"/>
    <property type="match status" value="1"/>
</dbReference>
<dbReference type="PANTHER" id="PTHR31131:SF6">
    <property type="entry name" value="CASTOR ACT DOMAIN-CONTAINING PROTEIN"/>
    <property type="match status" value="1"/>
</dbReference>
<dbReference type="PANTHER" id="PTHR31131">
    <property type="entry name" value="CHROMOSOME 1, WHOLE GENOME SHOTGUN SEQUENCE"/>
    <property type="match status" value="1"/>
</dbReference>
<dbReference type="InterPro" id="IPR051719">
    <property type="entry name" value="CASTOR_mTORC1"/>
</dbReference>
<organism evidence="2 3">
    <name type="scientific">Thalassotalea algicola</name>
    <dbReference type="NCBI Taxonomy" id="2716224"/>
    <lineage>
        <taxon>Bacteria</taxon>
        <taxon>Pseudomonadati</taxon>
        <taxon>Pseudomonadota</taxon>
        <taxon>Gammaproteobacteria</taxon>
        <taxon>Alteromonadales</taxon>
        <taxon>Colwelliaceae</taxon>
        <taxon>Thalassotalea</taxon>
    </lineage>
</organism>
<sequence length="130" mass="14695">MNQKSLTLQLLNKTFAIHSLSPESTIPPEVFRAPIYFIAKTYEEVSLVLPESFTIESEDVESDWRALEVVGPLGFSLTGILSRISTVLANEKISIFAISTFDTDYVLVKNNKIEEAIEALKLNNYRIIRE</sequence>
<dbReference type="EMBL" id="JABBXH010000004">
    <property type="protein sequence ID" value="NMP32470.1"/>
    <property type="molecule type" value="Genomic_DNA"/>
</dbReference>
<protein>
    <submittedName>
        <fullName evidence="2">ACT domain-containing protein</fullName>
    </submittedName>
</protein>
<dbReference type="InterPro" id="IPR016540">
    <property type="entry name" value="UCP008459"/>
</dbReference>
<accession>A0A7Y0LFX6</accession>
<dbReference type="InterPro" id="IPR027795">
    <property type="entry name" value="CASTOR_ACT_dom"/>
</dbReference>
<dbReference type="InterPro" id="IPR045865">
    <property type="entry name" value="ACT-like_dom_sf"/>
</dbReference>
<reference evidence="2 3" key="1">
    <citation type="submission" date="2020-04" db="EMBL/GenBank/DDBJ databases">
        <title>Thalassotalea sp. M1531, isolated from the surface of marine red alga.</title>
        <authorList>
            <person name="Pang L."/>
            <person name="Lu D.-C."/>
        </authorList>
    </citation>
    <scope>NUCLEOTIDE SEQUENCE [LARGE SCALE GENOMIC DNA]</scope>
    <source>
        <strain evidence="2 3">M1531</strain>
    </source>
</reference>
<keyword evidence="3" id="KW-1185">Reference proteome</keyword>
<proteinExistence type="predicted"/>
<comment type="caution">
    <text evidence="2">The sequence shown here is derived from an EMBL/GenBank/DDBJ whole genome shotgun (WGS) entry which is preliminary data.</text>
</comment>
<evidence type="ECO:0000313" key="2">
    <source>
        <dbReference type="EMBL" id="NMP32470.1"/>
    </source>
</evidence>
<dbReference type="SUPFAM" id="SSF55021">
    <property type="entry name" value="ACT-like"/>
    <property type="match status" value="2"/>
</dbReference>
<dbReference type="RefSeq" id="WP_169075802.1">
    <property type="nucleotide sequence ID" value="NZ_JABBXH010000004.1"/>
</dbReference>
<dbReference type="AlphaFoldDB" id="A0A7Y0LFX6"/>
<dbReference type="PIRSF" id="PIRSF008459">
    <property type="entry name" value="UCP008459"/>
    <property type="match status" value="1"/>
</dbReference>
<dbReference type="Proteomes" id="UP000568664">
    <property type="component" value="Unassembled WGS sequence"/>
</dbReference>
<evidence type="ECO:0000313" key="3">
    <source>
        <dbReference type="Proteomes" id="UP000568664"/>
    </source>
</evidence>
<gene>
    <name evidence="2" type="ORF">HII17_12940</name>
</gene>
<evidence type="ECO:0000259" key="1">
    <source>
        <dbReference type="Pfam" id="PF13840"/>
    </source>
</evidence>